<accession>A0A9W6HYL4</accession>
<keyword evidence="2" id="KW-1185">Reference proteome</keyword>
<gene>
    <name evidence="1" type="ORF">GCM10017600_11790</name>
</gene>
<protein>
    <submittedName>
        <fullName evidence="1">Uncharacterized protein</fullName>
    </submittedName>
</protein>
<reference evidence="1" key="1">
    <citation type="journal article" date="2014" name="Int. J. Syst. Evol. Microbiol.">
        <title>Complete genome sequence of Corynebacterium casei LMG S-19264T (=DSM 44701T), isolated from a smear-ripened cheese.</title>
        <authorList>
            <consortium name="US DOE Joint Genome Institute (JGI-PGF)"/>
            <person name="Walter F."/>
            <person name="Albersmeier A."/>
            <person name="Kalinowski J."/>
            <person name="Ruckert C."/>
        </authorList>
    </citation>
    <scope>NUCLEOTIDE SEQUENCE</scope>
    <source>
        <strain evidence="1">VKM Ac-2007</strain>
    </source>
</reference>
<evidence type="ECO:0000313" key="2">
    <source>
        <dbReference type="Proteomes" id="UP001143474"/>
    </source>
</evidence>
<comment type="caution">
    <text evidence="1">The sequence shown here is derived from an EMBL/GenBank/DDBJ whole genome shotgun (WGS) entry which is preliminary data.</text>
</comment>
<dbReference type="EMBL" id="BSEV01000001">
    <property type="protein sequence ID" value="GLK07774.1"/>
    <property type="molecule type" value="Genomic_DNA"/>
</dbReference>
<reference evidence="1" key="2">
    <citation type="submission" date="2023-01" db="EMBL/GenBank/DDBJ databases">
        <authorList>
            <person name="Sun Q."/>
            <person name="Evtushenko L."/>
        </authorList>
    </citation>
    <scope>NUCLEOTIDE SEQUENCE</scope>
    <source>
        <strain evidence="1">VKM Ac-2007</strain>
    </source>
</reference>
<name>A0A9W6HYL4_9ACTN</name>
<evidence type="ECO:0000313" key="1">
    <source>
        <dbReference type="EMBL" id="GLK07774.1"/>
    </source>
</evidence>
<sequence>MPELDVHLGHRCDVLGNLGVQNDPKTGDHTLVETPLGGHEDEGSIDEFDMLEEAGLAVRSLGRKMIEVVGLPPPRRR</sequence>
<proteinExistence type="predicted"/>
<dbReference type="Proteomes" id="UP001143474">
    <property type="component" value="Unassembled WGS sequence"/>
</dbReference>
<organism evidence="1 2">
    <name type="scientific">Streptosporangium carneum</name>
    <dbReference type="NCBI Taxonomy" id="47481"/>
    <lineage>
        <taxon>Bacteria</taxon>
        <taxon>Bacillati</taxon>
        <taxon>Actinomycetota</taxon>
        <taxon>Actinomycetes</taxon>
        <taxon>Streptosporangiales</taxon>
        <taxon>Streptosporangiaceae</taxon>
        <taxon>Streptosporangium</taxon>
    </lineage>
</organism>
<dbReference type="AlphaFoldDB" id="A0A9W6HYL4"/>